<evidence type="ECO:0000313" key="1">
    <source>
        <dbReference type="EMBL" id="EPQ58630.1"/>
    </source>
</evidence>
<organism evidence="1 2">
    <name type="scientific">Gloeophyllum trabeum (strain ATCC 11539 / FP-39264 / Madison 617)</name>
    <name type="common">Brown rot fungus</name>
    <dbReference type="NCBI Taxonomy" id="670483"/>
    <lineage>
        <taxon>Eukaryota</taxon>
        <taxon>Fungi</taxon>
        <taxon>Dikarya</taxon>
        <taxon>Basidiomycota</taxon>
        <taxon>Agaricomycotina</taxon>
        <taxon>Agaricomycetes</taxon>
        <taxon>Gloeophyllales</taxon>
        <taxon>Gloeophyllaceae</taxon>
        <taxon>Gloeophyllum</taxon>
    </lineage>
</organism>
<proteinExistence type="predicted"/>
<evidence type="ECO:0000313" key="2">
    <source>
        <dbReference type="Proteomes" id="UP000030669"/>
    </source>
</evidence>
<dbReference type="AlphaFoldDB" id="S7RV37"/>
<dbReference type="OMA" id="WANVEND"/>
<gene>
    <name evidence="1" type="ORF">GLOTRDRAFT_110282</name>
</gene>
<dbReference type="GeneID" id="19299180"/>
<dbReference type="RefSeq" id="XP_007863753.1">
    <property type="nucleotide sequence ID" value="XM_007865562.1"/>
</dbReference>
<dbReference type="eggNOG" id="ENOG502T1A5">
    <property type="taxonomic scope" value="Eukaryota"/>
</dbReference>
<dbReference type="OrthoDB" id="2585179at2759"/>
<dbReference type="HOGENOM" id="CLU_162870_0_0_1"/>
<accession>S7RV37</accession>
<dbReference type="KEGG" id="gtr:GLOTRDRAFT_110282"/>
<reference evidence="1 2" key="1">
    <citation type="journal article" date="2012" name="Science">
        <title>The Paleozoic origin of enzymatic lignin decomposition reconstructed from 31 fungal genomes.</title>
        <authorList>
            <person name="Floudas D."/>
            <person name="Binder M."/>
            <person name="Riley R."/>
            <person name="Barry K."/>
            <person name="Blanchette R.A."/>
            <person name="Henrissat B."/>
            <person name="Martinez A.T."/>
            <person name="Otillar R."/>
            <person name="Spatafora J.W."/>
            <person name="Yadav J.S."/>
            <person name="Aerts A."/>
            <person name="Benoit I."/>
            <person name="Boyd A."/>
            <person name="Carlson A."/>
            <person name="Copeland A."/>
            <person name="Coutinho P.M."/>
            <person name="de Vries R.P."/>
            <person name="Ferreira P."/>
            <person name="Findley K."/>
            <person name="Foster B."/>
            <person name="Gaskell J."/>
            <person name="Glotzer D."/>
            <person name="Gorecki P."/>
            <person name="Heitman J."/>
            <person name="Hesse C."/>
            <person name="Hori C."/>
            <person name="Igarashi K."/>
            <person name="Jurgens J.A."/>
            <person name="Kallen N."/>
            <person name="Kersten P."/>
            <person name="Kohler A."/>
            <person name="Kuees U."/>
            <person name="Kumar T.K.A."/>
            <person name="Kuo A."/>
            <person name="LaButti K."/>
            <person name="Larrondo L.F."/>
            <person name="Lindquist E."/>
            <person name="Ling A."/>
            <person name="Lombard V."/>
            <person name="Lucas S."/>
            <person name="Lundell T."/>
            <person name="Martin R."/>
            <person name="McLaughlin D.J."/>
            <person name="Morgenstern I."/>
            <person name="Morin E."/>
            <person name="Murat C."/>
            <person name="Nagy L.G."/>
            <person name="Nolan M."/>
            <person name="Ohm R.A."/>
            <person name="Patyshakuliyeva A."/>
            <person name="Rokas A."/>
            <person name="Ruiz-Duenas F.J."/>
            <person name="Sabat G."/>
            <person name="Salamov A."/>
            <person name="Samejima M."/>
            <person name="Schmutz J."/>
            <person name="Slot J.C."/>
            <person name="St John F."/>
            <person name="Stenlid J."/>
            <person name="Sun H."/>
            <person name="Sun S."/>
            <person name="Syed K."/>
            <person name="Tsang A."/>
            <person name="Wiebenga A."/>
            <person name="Young D."/>
            <person name="Pisabarro A."/>
            <person name="Eastwood D.C."/>
            <person name="Martin F."/>
            <person name="Cullen D."/>
            <person name="Grigoriev I.V."/>
            <person name="Hibbett D.S."/>
        </authorList>
    </citation>
    <scope>NUCLEOTIDE SEQUENCE [LARGE SCALE GENOMIC DNA]</scope>
    <source>
        <strain evidence="1 2">ATCC 11539</strain>
    </source>
</reference>
<dbReference type="Proteomes" id="UP000030669">
    <property type="component" value="Unassembled WGS sequence"/>
</dbReference>
<keyword evidence="2" id="KW-1185">Reference proteome</keyword>
<sequence>MPIQQVLDHETTTYLTVTLSPSIPPSLLPKFLNINAETPVALNHLGNVGELQDVHLIGVPREQWATWGNEIVQSLQTSDGVRAVQVLAAPTTRRKRDEF</sequence>
<name>S7RV37_GLOTA</name>
<dbReference type="EMBL" id="KB469298">
    <property type="protein sequence ID" value="EPQ58630.1"/>
    <property type="molecule type" value="Genomic_DNA"/>
</dbReference>
<protein>
    <submittedName>
        <fullName evidence="1">Uncharacterized protein</fullName>
    </submittedName>
</protein>